<proteinExistence type="predicted"/>
<dbReference type="PROSITE" id="PS50066">
    <property type="entry name" value="MADS_BOX_2"/>
    <property type="match status" value="1"/>
</dbReference>
<dbReference type="PRINTS" id="PR00404">
    <property type="entry name" value="MADSDOMAIN"/>
</dbReference>
<keyword evidence="3" id="KW-0238">DNA-binding</keyword>
<evidence type="ECO:0000259" key="6">
    <source>
        <dbReference type="PROSITE" id="PS50066"/>
    </source>
</evidence>
<dbReference type="AlphaFoldDB" id="A0AAD8R688"/>
<gene>
    <name evidence="7" type="ORF">QYE76_020422</name>
</gene>
<keyword evidence="2" id="KW-0805">Transcription regulation</keyword>
<sequence length="232" mass="25172">MARKKVSMAYIANDPTRKATGKKRATGAIKKAGELSVLCGVDACLIIVLEDGSLQLWPSSLPEAMGVVDRYRALPEVDQCRKKMDGEEYVRDRVGKMQEQLRKAERDNRQRENTLLLHDAMVGGRPNLAGLPVEQLVSVGWMTENLIKKIKDCITYRGGQLAGVNDDPLPYAATVAGVEAPHLQREWVMAYNGGSSGSGSSGSVGAGGDVMQLGSINSRFAWPEGNHFPQSD</sequence>
<dbReference type="EMBL" id="JAUUTY010000006">
    <property type="protein sequence ID" value="KAK1614905.1"/>
    <property type="molecule type" value="Genomic_DNA"/>
</dbReference>
<dbReference type="GO" id="GO:0000981">
    <property type="term" value="F:DNA-binding transcription factor activity, RNA polymerase II-specific"/>
    <property type="evidence" value="ECO:0007669"/>
    <property type="project" value="InterPro"/>
</dbReference>
<name>A0AAD8R688_LOLMU</name>
<evidence type="ECO:0000256" key="3">
    <source>
        <dbReference type="ARBA" id="ARBA00023125"/>
    </source>
</evidence>
<comment type="caution">
    <text evidence="7">The sequence shown here is derived from an EMBL/GenBank/DDBJ whole genome shotgun (WGS) entry which is preliminary data.</text>
</comment>
<evidence type="ECO:0000313" key="7">
    <source>
        <dbReference type="EMBL" id="KAK1614905.1"/>
    </source>
</evidence>
<dbReference type="Gene3D" id="3.40.1810.10">
    <property type="entry name" value="Transcription factor, MADS-box"/>
    <property type="match status" value="1"/>
</dbReference>
<accession>A0AAD8R688</accession>
<dbReference type="SUPFAM" id="SSF55455">
    <property type="entry name" value="SRF-like"/>
    <property type="match status" value="1"/>
</dbReference>
<dbReference type="Proteomes" id="UP001231189">
    <property type="component" value="Unassembled WGS sequence"/>
</dbReference>
<dbReference type="InterPro" id="IPR033897">
    <property type="entry name" value="SRF-like_MADS-box"/>
</dbReference>
<evidence type="ECO:0000256" key="2">
    <source>
        <dbReference type="ARBA" id="ARBA00023015"/>
    </source>
</evidence>
<dbReference type="GO" id="GO:0046983">
    <property type="term" value="F:protein dimerization activity"/>
    <property type="evidence" value="ECO:0007669"/>
    <property type="project" value="InterPro"/>
</dbReference>
<evidence type="ECO:0000256" key="1">
    <source>
        <dbReference type="ARBA" id="ARBA00004123"/>
    </source>
</evidence>
<dbReference type="PANTHER" id="PTHR48019">
    <property type="entry name" value="SERUM RESPONSE FACTOR HOMOLOG"/>
    <property type="match status" value="1"/>
</dbReference>
<keyword evidence="4" id="KW-0804">Transcription</keyword>
<dbReference type="InterPro" id="IPR050142">
    <property type="entry name" value="MADS-box/MEF2_TF"/>
</dbReference>
<dbReference type="GO" id="GO:0000987">
    <property type="term" value="F:cis-regulatory region sequence-specific DNA binding"/>
    <property type="evidence" value="ECO:0007669"/>
    <property type="project" value="InterPro"/>
</dbReference>
<dbReference type="CDD" id="cd00266">
    <property type="entry name" value="MADS_SRF_like"/>
    <property type="match status" value="1"/>
</dbReference>
<keyword evidence="8" id="KW-1185">Reference proteome</keyword>
<organism evidence="7 8">
    <name type="scientific">Lolium multiflorum</name>
    <name type="common">Italian ryegrass</name>
    <name type="synonym">Lolium perenne subsp. multiflorum</name>
    <dbReference type="NCBI Taxonomy" id="4521"/>
    <lineage>
        <taxon>Eukaryota</taxon>
        <taxon>Viridiplantae</taxon>
        <taxon>Streptophyta</taxon>
        <taxon>Embryophyta</taxon>
        <taxon>Tracheophyta</taxon>
        <taxon>Spermatophyta</taxon>
        <taxon>Magnoliopsida</taxon>
        <taxon>Liliopsida</taxon>
        <taxon>Poales</taxon>
        <taxon>Poaceae</taxon>
        <taxon>BOP clade</taxon>
        <taxon>Pooideae</taxon>
        <taxon>Poodae</taxon>
        <taxon>Poeae</taxon>
        <taxon>Poeae Chloroplast Group 2 (Poeae type)</taxon>
        <taxon>Loliodinae</taxon>
        <taxon>Loliinae</taxon>
        <taxon>Lolium</taxon>
    </lineage>
</organism>
<dbReference type="GO" id="GO:0005634">
    <property type="term" value="C:nucleus"/>
    <property type="evidence" value="ECO:0007669"/>
    <property type="project" value="UniProtKB-SubCell"/>
</dbReference>
<dbReference type="SMART" id="SM00432">
    <property type="entry name" value="MADS"/>
    <property type="match status" value="1"/>
</dbReference>
<reference evidence="7" key="1">
    <citation type="submission" date="2023-07" db="EMBL/GenBank/DDBJ databases">
        <title>A chromosome-level genome assembly of Lolium multiflorum.</title>
        <authorList>
            <person name="Chen Y."/>
            <person name="Copetti D."/>
            <person name="Kolliker R."/>
            <person name="Studer B."/>
        </authorList>
    </citation>
    <scope>NUCLEOTIDE SEQUENCE</scope>
    <source>
        <strain evidence="7">02402/16</strain>
        <tissue evidence="7">Leaf</tissue>
    </source>
</reference>
<evidence type="ECO:0000256" key="4">
    <source>
        <dbReference type="ARBA" id="ARBA00023163"/>
    </source>
</evidence>
<comment type="subcellular location">
    <subcellularLocation>
        <location evidence="1">Nucleus</location>
    </subcellularLocation>
</comment>
<evidence type="ECO:0000313" key="8">
    <source>
        <dbReference type="Proteomes" id="UP001231189"/>
    </source>
</evidence>
<dbReference type="Pfam" id="PF00319">
    <property type="entry name" value="SRF-TF"/>
    <property type="match status" value="1"/>
</dbReference>
<dbReference type="GO" id="GO:0045944">
    <property type="term" value="P:positive regulation of transcription by RNA polymerase II"/>
    <property type="evidence" value="ECO:0007669"/>
    <property type="project" value="InterPro"/>
</dbReference>
<evidence type="ECO:0000256" key="5">
    <source>
        <dbReference type="ARBA" id="ARBA00023242"/>
    </source>
</evidence>
<protein>
    <recommendedName>
        <fullName evidence="6">MADS-box domain-containing protein</fullName>
    </recommendedName>
</protein>
<feature type="domain" description="MADS-box" evidence="6">
    <location>
        <begin position="1"/>
        <end position="61"/>
    </location>
</feature>
<dbReference type="InterPro" id="IPR002100">
    <property type="entry name" value="TF_MADSbox"/>
</dbReference>
<keyword evidence="5" id="KW-0539">Nucleus</keyword>
<dbReference type="InterPro" id="IPR036879">
    <property type="entry name" value="TF_MADSbox_sf"/>
</dbReference>